<comment type="caution">
    <text evidence="5">The sequence shown here is derived from an EMBL/GenBank/DDBJ whole genome shotgun (WGS) entry which is preliminary data.</text>
</comment>
<reference evidence="6" key="1">
    <citation type="journal article" date="2024" name="IScience">
        <title>Strigolactones Initiate the Formation of Haustorium-like Structures in Castilleja.</title>
        <authorList>
            <person name="Buerger M."/>
            <person name="Peterson D."/>
            <person name="Chory J."/>
        </authorList>
    </citation>
    <scope>NUCLEOTIDE SEQUENCE [LARGE SCALE GENOMIC DNA]</scope>
</reference>
<dbReference type="InterPro" id="IPR032861">
    <property type="entry name" value="TAXi_N"/>
</dbReference>
<gene>
    <name evidence="5" type="ORF">CASFOL_023391</name>
</gene>
<evidence type="ECO:0000256" key="1">
    <source>
        <dbReference type="ARBA" id="ARBA00007447"/>
    </source>
</evidence>
<dbReference type="InterPro" id="IPR021109">
    <property type="entry name" value="Peptidase_aspartic_dom_sf"/>
</dbReference>
<protein>
    <recommendedName>
        <fullName evidence="4">Peptidase A1 domain-containing protein</fullName>
    </recommendedName>
</protein>
<dbReference type="InterPro" id="IPR033121">
    <property type="entry name" value="PEPTIDASE_A1"/>
</dbReference>
<proteinExistence type="inferred from homology"/>
<dbReference type="GO" id="GO:0008233">
    <property type="term" value="F:peptidase activity"/>
    <property type="evidence" value="ECO:0007669"/>
    <property type="project" value="UniProtKB-KW"/>
</dbReference>
<dbReference type="PROSITE" id="PS51767">
    <property type="entry name" value="PEPTIDASE_A1"/>
    <property type="match status" value="1"/>
</dbReference>
<dbReference type="SUPFAM" id="SSF50630">
    <property type="entry name" value="Acid proteases"/>
    <property type="match status" value="1"/>
</dbReference>
<dbReference type="AlphaFoldDB" id="A0ABD3CPA5"/>
<dbReference type="Pfam" id="PF14541">
    <property type="entry name" value="TAXi_C"/>
    <property type="match status" value="1"/>
</dbReference>
<accession>A0ABD3CPA5</accession>
<keyword evidence="6" id="KW-1185">Reference proteome</keyword>
<dbReference type="PANTHER" id="PTHR47967">
    <property type="entry name" value="OS07G0603500 PROTEIN-RELATED"/>
    <property type="match status" value="1"/>
</dbReference>
<dbReference type="PANTHER" id="PTHR47967:SF31">
    <property type="entry name" value="ASPARTYL PROTEASE FAMILY PROTEIN"/>
    <property type="match status" value="1"/>
</dbReference>
<sequence>MMGSKHILIMIFTMFIIFSHLITPSFSYTYESKLNSSIALTVMMPMGTPPQMQRMVLDTGSQLSWVQCRKKNPSFIPNASSSFSNVACNDTVCATQATQIADLTIPMNCLHGLCRYSSIFYDGVTVEGNLVRENFTFSSSQITPPMVIGCSPKKDEMSGADGMLGMNRGNLSFISQLNESRFSYCVPLCASSNSNSISSISSNSNSNSNCATGMFYLGDNNHYSSSFRYINLLDTAQEGQSMADFDSLAYYVSLVNISINGEKLNIVNNKNVVNPNASREIMIDSGSRHTFLVNATYSAVREKIVNLTGIHMKETKGVSGIFDMCFKVGSNWSDIKEKIGEVEFEFENGVKVSIPTERTLDYINDEYGVCVAIGRSDNLGAATNILGYFFQQNLCVDFDIQRNRVGFGNGDGSN</sequence>
<dbReference type="Proteomes" id="UP001632038">
    <property type="component" value="Unassembled WGS sequence"/>
</dbReference>
<dbReference type="InterPro" id="IPR051708">
    <property type="entry name" value="Plant_Aspart_Prot_A1"/>
</dbReference>
<feature type="domain" description="Peptidase A1" evidence="4">
    <location>
        <begin position="40"/>
        <end position="408"/>
    </location>
</feature>
<evidence type="ECO:0000256" key="2">
    <source>
        <dbReference type="ARBA" id="ARBA00022670"/>
    </source>
</evidence>
<dbReference type="Gene3D" id="2.40.70.10">
    <property type="entry name" value="Acid Proteases"/>
    <property type="match status" value="2"/>
</dbReference>
<dbReference type="Pfam" id="PF14543">
    <property type="entry name" value="TAXi_N"/>
    <property type="match status" value="1"/>
</dbReference>
<name>A0ABD3CPA5_9LAMI</name>
<evidence type="ECO:0000313" key="6">
    <source>
        <dbReference type="Proteomes" id="UP001632038"/>
    </source>
</evidence>
<keyword evidence="3" id="KW-0378">Hydrolase</keyword>
<evidence type="ECO:0000313" key="5">
    <source>
        <dbReference type="EMBL" id="KAL3630407.1"/>
    </source>
</evidence>
<evidence type="ECO:0000259" key="4">
    <source>
        <dbReference type="PROSITE" id="PS51767"/>
    </source>
</evidence>
<comment type="similarity">
    <text evidence="1">Belongs to the peptidase A1 family.</text>
</comment>
<dbReference type="InterPro" id="IPR032799">
    <property type="entry name" value="TAXi_C"/>
</dbReference>
<keyword evidence="2" id="KW-0645">Protease</keyword>
<dbReference type="EMBL" id="JAVIJP010000032">
    <property type="protein sequence ID" value="KAL3630407.1"/>
    <property type="molecule type" value="Genomic_DNA"/>
</dbReference>
<organism evidence="5 6">
    <name type="scientific">Castilleja foliolosa</name>
    <dbReference type="NCBI Taxonomy" id="1961234"/>
    <lineage>
        <taxon>Eukaryota</taxon>
        <taxon>Viridiplantae</taxon>
        <taxon>Streptophyta</taxon>
        <taxon>Embryophyta</taxon>
        <taxon>Tracheophyta</taxon>
        <taxon>Spermatophyta</taxon>
        <taxon>Magnoliopsida</taxon>
        <taxon>eudicotyledons</taxon>
        <taxon>Gunneridae</taxon>
        <taxon>Pentapetalae</taxon>
        <taxon>asterids</taxon>
        <taxon>lamiids</taxon>
        <taxon>Lamiales</taxon>
        <taxon>Orobanchaceae</taxon>
        <taxon>Pedicularideae</taxon>
        <taxon>Castillejinae</taxon>
        <taxon>Castilleja</taxon>
    </lineage>
</organism>
<evidence type="ECO:0000256" key="3">
    <source>
        <dbReference type="ARBA" id="ARBA00022801"/>
    </source>
</evidence>
<dbReference type="GO" id="GO:0006508">
    <property type="term" value="P:proteolysis"/>
    <property type="evidence" value="ECO:0007669"/>
    <property type="project" value="UniProtKB-KW"/>
</dbReference>